<dbReference type="Pfam" id="PF01618">
    <property type="entry name" value="MotA_ExbB"/>
    <property type="match status" value="1"/>
</dbReference>
<dbReference type="InterPro" id="IPR002898">
    <property type="entry name" value="MotA_ExbB_proton_chnl"/>
</dbReference>
<dbReference type="Proteomes" id="UP000830835">
    <property type="component" value="Unassembled WGS sequence"/>
</dbReference>
<comment type="subcellular location">
    <subcellularLocation>
        <location evidence="1">Cell membrane</location>
        <topology evidence="1">Multi-pass membrane protein</topology>
    </subcellularLocation>
    <subcellularLocation>
        <location evidence="8">Membrane</location>
        <topology evidence="8">Multi-pass membrane protein</topology>
    </subcellularLocation>
</comment>
<evidence type="ECO:0000256" key="7">
    <source>
        <dbReference type="ARBA" id="ARBA00023136"/>
    </source>
</evidence>
<keyword evidence="7 10" id="KW-0472">Membrane</keyword>
<dbReference type="RefSeq" id="WP_244349459.1">
    <property type="nucleotide sequence ID" value="NZ_JAFIRA010000007.1"/>
</dbReference>
<keyword evidence="3" id="KW-1003">Cell membrane</keyword>
<keyword evidence="6 10" id="KW-1133">Transmembrane helix</keyword>
<keyword evidence="2 8" id="KW-0813">Transport</keyword>
<feature type="compositionally biased region" description="Polar residues" evidence="9">
    <location>
        <begin position="224"/>
        <end position="240"/>
    </location>
</feature>
<feature type="domain" description="MotA/TolQ/ExbB proton channel" evidence="11">
    <location>
        <begin position="69"/>
        <end position="192"/>
    </location>
</feature>
<evidence type="ECO:0000256" key="1">
    <source>
        <dbReference type="ARBA" id="ARBA00004651"/>
    </source>
</evidence>
<evidence type="ECO:0000313" key="13">
    <source>
        <dbReference type="Proteomes" id="UP000830835"/>
    </source>
</evidence>
<feature type="transmembrane region" description="Helical" evidence="10">
    <location>
        <begin position="116"/>
        <end position="139"/>
    </location>
</feature>
<keyword evidence="4 10" id="KW-0812">Transmembrane</keyword>
<evidence type="ECO:0000313" key="12">
    <source>
        <dbReference type="EMBL" id="MCJ2542232.1"/>
    </source>
</evidence>
<dbReference type="InterPro" id="IPR050790">
    <property type="entry name" value="ExbB/TolQ_transport"/>
</dbReference>
<feature type="region of interest" description="Disordered" evidence="9">
    <location>
        <begin position="209"/>
        <end position="250"/>
    </location>
</feature>
<organism evidence="12 13">
    <name type="scientific">Thermostichus vulcanus str. 'Rupite'</name>
    <dbReference type="NCBI Taxonomy" id="2813851"/>
    <lineage>
        <taxon>Bacteria</taxon>
        <taxon>Bacillati</taxon>
        <taxon>Cyanobacteriota</taxon>
        <taxon>Cyanophyceae</taxon>
        <taxon>Thermostichales</taxon>
        <taxon>Thermostichaceae</taxon>
        <taxon>Thermostichus</taxon>
    </lineage>
</organism>
<reference evidence="12" key="1">
    <citation type="submission" date="2021-02" db="EMBL/GenBank/DDBJ databases">
        <title>The CRISPR/cas machinery reduction and long-range gene transfer in the hot spring cyanobacterium Synechococcus.</title>
        <authorList>
            <person name="Dvorak P."/>
            <person name="Jahodarova E."/>
            <person name="Hasler P."/>
            <person name="Poulickova A."/>
        </authorList>
    </citation>
    <scope>NUCLEOTIDE SEQUENCE</scope>
    <source>
        <strain evidence="12">Rupite</strain>
    </source>
</reference>
<dbReference type="EMBL" id="JAFIRA010000007">
    <property type="protein sequence ID" value="MCJ2542232.1"/>
    <property type="molecule type" value="Genomic_DNA"/>
</dbReference>
<evidence type="ECO:0000259" key="11">
    <source>
        <dbReference type="Pfam" id="PF01618"/>
    </source>
</evidence>
<evidence type="ECO:0000256" key="6">
    <source>
        <dbReference type="ARBA" id="ARBA00022989"/>
    </source>
</evidence>
<gene>
    <name evidence="12" type="ORF">JX360_04820</name>
</gene>
<feature type="transmembrane region" description="Helical" evidence="10">
    <location>
        <begin position="12"/>
        <end position="30"/>
    </location>
</feature>
<evidence type="ECO:0000256" key="2">
    <source>
        <dbReference type="ARBA" id="ARBA00022448"/>
    </source>
</evidence>
<dbReference type="PANTHER" id="PTHR30625">
    <property type="entry name" value="PROTEIN TOLQ"/>
    <property type="match status" value="1"/>
</dbReference>
<accession>A0ABT0C938</accession>
<name>A0ABT0C938_THEVL</name>
<evidence type="ECO:0000256" key="3">
    <source>
        <dbReference type="ARBA" id="ARBA00022475"/>
    </source>
</evidence>
<comment type="similarity">
    <text evidence="8">Belongs to the exbB/tolQ family.</text>
</comment>
<dbReference type="PANTHER" id="PTHR30625:SF15">
    <property type="entry name" value="BIOPOLYMER TRANSPORT PROTEIN EXBB"/>
    <property type="match status" value="1"/>
</dbReference>
<evidence type="ECO:0000256" key="10">
    <source>
        <dbReference type="SAM" id="Phobius"/>
    </source>
</evidence>
<comment type="caution">
    <text evidence="12">The sequence shown here is derived from an EMBL/GenBank/DDBJ whole genome shotgun (WGS) entry which is preliminary data.</text>
</comment>
<evidence type="ECO:0000256" key="4">
    <source>
        <dbReference type="ARBA" id="ARBA00022692"/>
    </source>
</evidence>
<sequence length="250" mass="27891">MDTVLQLLIRGWYFSIPLLMFSVFSVACCIERGLFWWKVTHRQEEIVRQALSQYRRNPRAAQYLLEQNADLPIARIFLAGLDLNEASPEDFKLALETALAAEVPLLKRFNTVFDTVITIAPFLGLLGTVTGIIQILSSIQLGDIGGTDTQGVGQGIAEALYSTAFGLIVAIPTLLISNTFRSLYLRQLSKIQEYGGELELLHRQRQELQAQQSSQRPYIKPGPTSGSTIPPYSSLEQSVQEPYANPGREF</sequence>
<feature type="transmembrane region" description="Helical" evidence="10">
    <location>
        <begin position="159"/>
        <end position="180"/>
    </location>
</feature>
<proteinExistence type="inferred from homology"/>
<evidence type="ECO:0000256" key="8">
    <source>
        <dbReference type="RuleBase" id="RU004057"/>
    </source>
</evidence>
<evidence type="ECO:0000256" key="5">
    <source>
        <dbReference type="ARBA" id="ARBA00022927"/>
    </source>
</evidence>
<keyword evidence="13" id="KW-1185">Reference proteome</keyword>
<keyword evidence="5 8" id="KW-0653">Protein transport</keyword>
<evidence type="ECO:0000256" key="9">
    <source>
        <dbReference type="SAM" id="MobiDB-lite"/>
    </source>
</evidence>
<protein>
    <submittedName>
        <fullName evidence="12">MotA/TolQ/ExbB proton channel family protein</fullName>
    </submittedName>
</protein>